<dbReference type="Proteomes" id="UP001164472">
    <property type="component" value="Chromosome"/>
</dbReference>
<name>A0A9E8KQE6_9ALTE</name>
<protein>
    <recommendedName>
        <fullName evidence="4">Right handed beta helix domain-containing protein</fullName>
    </recommendedName>
</protein>
<evidence type="ECO:0000313" key="3">
    <source>
        <dbReference type="Proteomes" id="UP001164472"/>
    </source>
</evidence>
<dbReference type="SMART" id="SM00710">
    <property type="entry name" value="PbH1"/>
    <property type="match status" value="10"/>
</dbReference>
<keyword evidence="3" id="KW-1185">Reference proteome</keyword>
<gene>
    <name evidence="2" type="ORF">NNL22_16590</name>
</gene>
<dbReference type="EMBL" id="CP101527">
    <property type="protein sequence ID" value="UZW74617.1"/>
    <property type="molecule type" value="Genomic_DNA"/>
</dbReference>
<evidence type="ECO:0000313" key="2">
    <source>
        <dbReference type="EMBL" id="UZW74617.1"/>
    </source>
</evidence>
<evidence type="ECO:0000256" key="1">
    <source>
        <dbReference type="SAM" id="SignalP"/>
    </source>
</evidence>
<dbReference type="InterPro" id="IPR006626">
    <property type="entry name" value="PbH1"/>
</dbReference>
<evidence type="ECO:0008006" key="4">
    <source>
        <dbReference type="Google" id="ProtNLM"/>
    </source>
</evidence>
<accession>A0A9E8KQE6</accession>
<dbReference type="KEGG" id="asem:NNL22_16590"/>
<dbReference type="AlphaFoldDB" id="A0A9E8KQE6"/>
<organism evidence="2 3">
    <name type="scientific">Alkalimarinus sediminis</name>
    <dbReference type="NCBI Taxonomy" id="1632866"/>
    <lineage>
        <taxon>Bacteria</taxon>
        <taxon>Pseudomonadati</taxon>
        <taxon>Pseudomonadota</taxon>
        <taxon>Gammaproteobacteria</taxon>
        <taxon>Alteromonadales</taxon>
        <taxon>Alteromonadaceae</taxon>
        <taxon>Alkalimarinus</taxon>
    </lineage>
</organism>
<reference evidence="2" key="1">
    <citation type="submission" date="2022-07" db="EMBL/GenBank/DDBJ databases">
        <title>Alkalimarinus sp. nov., isolated from gut of a Alitta virens.</title>
        <authorList>
            <person name="Yang A.I."/>
            <person name="Shin N.-R."/>
        </authorList>
    </citation>
    <scope>NUCLEOTIDE SEQUENCE</scope>
    <source>
        <strain evidence="2">FA028</strain>
    </source>
</reference>
<feature type="signal peptide" evidence="1">
    <location>
        <begin position="1"/>
        <end position="19"/>
    </location>
</feature>
<sequence>MNKTILALTIGALSISAHAKNNHAVFDEVSLQEAISAANQDATISKIVFKKNAYISLTTPVVYNGSQALTIIGNGATINGENAGTFELIVDSSGFEAAITEDGTLVFNTQSDLTIKNLTVENSATRGIVVNVPEDAEGDDISVTLKNVNVLSSALFGLHIDDNIDAFDNGNTGSSIGVDLEIYNSNFIGNGTGALDFDGIRVDERSDGDISSWIVRSHIDGNGGDGIELDEAGNGSIFSTMTNVTLNDNGFYNEDDLDDGFDIDEADDGNIQVNLYRVEVSNNRDEGLDFDEAGTGSISVTARNIIAEGNSDEAIKADEEDAGDITLNLTKITVLKSGDDGIQFTELGEGGIGGVLNKVSVSESKKYGIKAGQWIIEDEAEISEPSGYLKIKNVILEGNSKGDNIETHNVSVK</sequence>
<dbReference type="RefSeq" id="WP_251813075.1">
    <property type="nucleotide sequence ID" value="NZ_CP101527.1"/>
</dbReference>
<keyword evidence="1" id="KW-0732">Signal</keyword>
<proteinExistence type="predicted"/>
<feature type="chain" id="PRO_5038608344" description="Right handed beta helix domain-containing protein" evidence="1">
    <location>
        <begin position="20"/>
        <end position="413"/>
    </location>
</feature>
<dbReference type="SUPFAM" id="SSF51126">
    <property type="entry name" value="Pectin lyase-like"/>
    <property type="match status" value="1"/>
</dbReference>
<dbReference type="InterPro" id="IPR011050">
    <property type="entry name" value="Pectin_lyase_fold/virulence"/>
</dbReference>